<dbReference type="OrthoDB" id="159752at2"/>
<dbReference type="InterPro" id="IPR027485">
    <property type="entry name" value="AMMECR1_N"/>
</dbReference>
<dbReference type="EMBL" id="LGCL01000015">
    <property type="protein sequence ID" value="KPL78958.1"/>
    <property type="molecule type" value="Genomic_DNA"/>
</dbReference>
<feature type="domain" description="AMMECR1" evidence="1">
    <location>
        <begin position="10"/>
        <end position="191"/>
    </location>
</feature>
<dbReference type="Gene3D" id="3.30.1490.150">
    <property type="entry name" value="Hypothetical protein ph0010, domain 2"/>
    <property type="match status" value="1"/>
</dbReference>
<dbReference type="RefSeq" id="WP_075061562.1">
    <property type="nucleotide sequence ID" value="NZ_LGCL01000015.1"/>
</dbReference>
<evidence type="ECO:0000259" key="1">
    <source>
        <dbReference type="PROSITE" id="PS51112"/>
    </source>
</evidence>
<dbReference type="NCBIfam" id="TIGR04335">
    <property type="entry name" value="AmmeMemoSam_A"/>
    <property type="match status" value="1"/>
</dbReference>
<name>A0A0P6XUU1_9CHLR</name>
<organism evidence="2 3">
    <name type="scientific">Ornatilinea apprima</name>
    <dbReference type="NCBI Taxonomy" id="1134406"/>
    <lineage>
        <taxon>Bacteria</taxon>
        <taxon>Bacillati</taxon>
        <taxon>Chloroflexota</taxon>
        <taxon>Anaerolineae</taxon>
        <taxon>Anaerolineales</taxon>
        <taxon>Anaerolineaceae</taxon>
        <taxon>Ornatilinea</taxon>
    </lineage>
</organism>
<dbReference type="Gene3D" id="3.30.700.20">
    <property type="entry name" value="Hypothetical protein ph0010, domain 1"/>
    <property type="match status" value="1"/>
</dbReference>
<dbReference type="InterPro" id="IPR036071">
    <property type="entry name" value="AMMECR1_dom_sf"/>
</dbReference>
<accession>A0A0P6XUU1</accession>
<evidence type="ECO:0000313" key="3">
    <source>
        <dbReference type="Proteomes" id="UP000050417"/>
    </source>
</evidence>
<dbReference type="NCBIfam" id="TIGR00296">
    <property type="entry name" value="TIGR00296 family protein"/>
    <property type="match status" value="1"/>
</dbReference>
<sequence>MTIAHLLSPEDQQILLRLARLSIEAAVRDEDPPALKLEDYSPALQEEGAAFVTLTRSGKLRGCIGAIEAYQPLVQDVCEHAAAAATQDFRFEPVRPEELESLEIEISRLTRPMPLAYSSPEDLVSKLRPGIDGVVIKEGFRRATFLPQVWEKLPDPKDFLHNLCHKMGAPGNYWQTHTLEVLVYQVEEFHE</sequence>
<dbReference type="SUPFAM" id="SSF143447">
    <property type="entry name" value="AMMECR1-like"/>
    <property type="match status" value="1"/>
</dbReference>
<comment type="caution">
    <text evidence="2">The sequence shown here is derived from an EMBL/GenBank/DDBJ whole genome shotgun (WGS) entry which is preliminary data.</text>
</comment>
<dbReference type="PATRIC" id="fig|1134406.4.peg.34"/>
<dbReference type="PROSITE" id="PS51112">
    <property type="entry name" value="AMMECR1"/>
    <property type="match status" value="1"/>
</dbReference>
<protein>
    <recommendedName>
        <fullName evidence="1">AMMECR1 domain-containing protein</fullName>
    </recommendedName>
</protein>
<dbReference type="Pfam" id="PF01871">
    <property type="entry name" value="AMMECR1"/>
    <property type="match status" value="1"/>
</dbReference>
<dbReference type="PANTHER" id="PTHR13016:SF0">
    <property type="entry name" value="AMME SYNDROME CANDIDATE GENE 1 PROTEIN"/>
    <property type="match status" value="1"/>
</dbReference>
<proteinExistence type="predicted"/>
<dbReference type="Proteomes" id="UP000050417">
    <property type="component" value="Unassembled WGS sequence"/>
</dbReference>
<keyword evidence="3" id="KW-1185">Reference proteome</keyword>
<dbReference type="InterPro" id="IPR023473">
    <property type="entry name" value="AMMECR1"/>
</dbReference>
<dbReference type="STRING" id="1134406.ADN00_03420"/>
<dbReference type="AlphaFoldDB" id="A0A0P6XUU1"/>
<evidence type="ECO:0000313" key="2">
    <source>
        <dbReference type="EMBL" id="KPL78958.1"/>
    </source>
</evidence>
<dbReference type="InterPro" id="IPR002733">
    <property type="entry name" value="AMMECR1_domain"/>
</dbReference>
<dbReference type="PANTHER" id="PTHR13016">
    <property type="entry name" value="AMMECR1 HOMOLOG"/>
    <property type="match status" value="1"/>
</dbReference>
<gene>
    <name evidence="2" type="ORF">ADN00_03420</name>
</gene>
<dbReference type="InterPro" id="IPR027623">
    <property type="entry name" value="AmmeMemoSam_A"/>
</dbReference>
<reference evidence="2 3" key="1">
    <citation type="submission" date="2015-07" db="EMBL/GenBank/DDBJ databases">
        <title>Genome sequence of Ornatilinea apprima DSM 23815.</title>
        <authorList>
            <person name="Hemp J."/>
            <person name="Ward L.M."/>
            <person name="Pace L.A."/>
            <person name="Fischer W.W."/>
        </authorList>
    </citation>
    <scope>NUCLEOTIDE SEQUENCE [LARGE SCALE GENOMIC DNA]</scope>
    <source>
        <strain evidence="2 3">P3M-1</strain>
    </source>
</reference>